<name>A0A8C9HEP0_9PRIM</name>
<proteinExistence type="predicted"/>
<dbReference type="Ensembl" id="ENSPTET00000027582.1">
    <property type="protein sequence ID" value="ENSPTEP00000018841.1"/>
    <property type="gene ID" value="ENSPTEG00000020242.1"/>
</dbReference>
<reference evidence="1" key="2">
    <citation type="submission" date="2025-09" db="UniProtKB">
        <authorList>
            <consortium name="Ensembl"/>
        </authorList>
    </citation>
    <scope>IDENTIFICATION</scope>
</reference>
<evidence type="ECO:0000313" key="1">
    <source>
        <dbReference type="Ensembl" id="ENSPTEP00000018841.1"/>
    </source>
</evidence>
<reference evidence="1" key="1">
    <citation type="submission" date="2025-08" db="UniProtKB">
        <authorList>
            <consortium name="Ensembl"/>
        </authorList>
    </citation>
    <scope>IDENTIFICATION</scope>
</reference>
<dbReference type="AlphaFoldDB" id="A0A8C9HEP0"/>
<dbReference type="Proteomes" id="UP000694416">
    <property type="component" value="Unplaced"/>
</dbReference>
<keyword evidence="2" id="KW-1185">Reference proteome</keyword>
<evidence type="ECO:0000313" key="2">
    <source>
        <dbReference type="Proteomes" id="UP000694416"/>
    </source>
</evidence>
<organism evidence="1 2">
    <name type="scientific">Piliocolobus tephrosceles</name>
    <name type="common">Ugandan red Colobus</name>
    <dbReference type="NCBI Taxonomy" id="591936"/>
    <lineage>
        <taxon>Eukaryota</taxon>
        <taxon>Metazoa</taxon>
        <taxon>Chordata</taxon>
        <taxon>Craniata</taxon>
        <taxon>Vertebrata</taxon>
        <taxon>Euteleostomi</taxon>
        <taxon>Mammalia</taxon>
        <taxon>Eutheria</taxon>
        <taxon>Euarchontoglires</taxon>
        <taxon>Primates</taxon>
        <taxon>Haplorrhini</taxon>
        <taxon>Catarrhini</taxon>
        <taxon>Cercopithecidae</taxon>
        <taxon>Colobinae</taxon>
        <taxon>Piliocolobus</taxon>
    </lineage>
</organism>
<sequence>MQKLITLKSLYISYYDRDPRYLTWRILLIHFNQYMPNSYYRRKYNDRNTSIFT</sequence>
<protein>
    <submittedName>
        <fullName evidence="1">Uncharacterized protein</fullName>
    </submittedName>
</protein>
<accession>A0A8C9HEP0</accession>